<proteinExistence type="predicted"/>
<sequence>MSTGIDTHFVQEQYAQMSDKELIHFFTHDAQGLTPTALAIAKEEVQKRGLDPRLLTALELQQQTARAAGDDVALYYNLLRQLQCPHCQTSNKPLNATVVSEVMSFIFITHYQQRVKIGCPDCLDSAMHNAQLKTLLLGWWGIPWGIIRSVGAIARNIKFKKQHHEEGPNEALKSFVHLNIGQLAMRKDYKQSLQNLITT</sequence>
<dbReference type="OrthoDB" id="359260at2"/>
<reference evidence="1 2" key="1">
    <citation type="submission" date="2016-10" db="EMBL/GenBank/DDBJ databases">
        <authorList>
            <person name="de Groot N.N."/>
        </authorList>
    </citation>
    <scope>NUCLEOTIDE SEQUENCE [LARGE SCALE GENOMIC DNA]</scope>
    <source>
        <strain evidence="1 2">DSM 21039</strain>
    </source>
</reference>
<gene>
    <name evidence="1" type="ORF">SAMN04488505_102657</name>
</gene>
<evidence type="ECO:0000313" key="2">
    <source>
        <dbReference type="Proteomes" id="UP000198984"/>
    </source>
</evidence>
<dbReference type="RefSeq" id="WP_143080964.1">
    <property type="nucleotide sequence ID" value="NZ_FOBB01000002.1"/>
</dbReference>
<protein>
    <submittedName>
        <fullName evidence="1">Uncharacterized protein</fullName>
    </submittedName>
</protein>
<dbReference type="EMBL" id="FOBB01000002">
    <property type="protein sequence ID" value="SEL60343.1"/>
    <property type="molecule type" value="Genomic_DNA"/>
</dbReference>
<evidence type="ECO:0000313" key="1">
    <source>
        <dbReference type="EMBL" id="SEL60343.1"/>
    </source>
</evidence>
<name>A0A1H7RJG5_9BACT</name>
<dbReference type="AlphaFoldDB" id="A0A1H7RJG5"/>
<organism evidence="1 2">
    <name type="scientific">Chitinophaga rupis</name>
    <dbReference type="NCBI Taxonomy" id="573321"/>
    <lineage>
        <taxon>Bacteria</taxon>
        <taxon>Pseudomonadati</taxon>
        <taxon>Bacteroidota</taxon>
        <taxon>Chitinophagia</taxon>
        <taxon>Chitinophagales</taxon>
        <taxon>Chitinophagaceae</taxon>
        <taxon>Chitinophaga</taxon>
    </lineage>
</organism>
<dbReference type="Proteomes" id="UP000198984">
    <property type="component" value="Unassembled WGS sequence"/>
</dbReference>
<keyword evidence="2" id="KW-1185">Reference proteome</keyword>
<accession>A0A1H7RJG5</accession>